<dbReference type="InterPro" id="IPR025269">
    <property type="entry name" value="SAM-like_dom"/>
</dbReference>
<keyword evidence="1" id="KW-0238">DNA-binding</keyword>
<dbReference type="GO" id="GO:0006310">
    <property type="term" value="P:DNA recombination"/>
    <property type="evidence" value="ECO:0007669"/>
    <property type="project" value="UniProtKB-KW"/>
</dbReference>
<reference evidence="4 5" key="1">
    <citation type="submission" date="2018-06" db="EMBL/GenBank/DDBJ databases">
        <authorList>
            <consortium name="Pathogen Informatics"/>
            <person name="Doyle S."/>
        </authorList>
    </citation>
    <scope>NUCLEOTIDE SEQUENCE [LARGE SCALE GENOMIC DNA]</scope>
    <source>
        <strain evidence="4 5">NCTC11179</strain>
    </source>
</reference>
<dbReference type="AlphaFoldDB" id="A0A378RNI2"/>
<dbReference type="GO" id="GO:0003677">
    <property type="term" value="F:DNA binding"/>
    <property type="evidence" value="ECO:0007669"/>
    <property type="project" value="UniProtKB-KW"/>
</dbReference>
<dbReference type="SUPFAM" id="SSF56349">
    <property type="entry name" value="DNA breaking-rejoining enzymes"/>
    <property type="match status" value="1"/>
</dbReference>
<dbReference type="Proteomes" id="UP000255024">
    <property type="component" value="Unassembled WGS sequence"/>
</dbReference>
<dbReference type="InterPro" id="IPR010998">
    <property type="entry name" value="Integrase_recombinase_N"/>
</dbReference>
<evidence type="ECO:0000256" key="1">
    <source>
        <dbReference type="ARBA" id="ARBA00023125"/>
    </source>
</evidence>
<protein>
    <submittedName>
        <fullName evidence="4">Site-specific recombinase XerD</fullName>
    </submittedName>
</protein>
<dbReference type="InterPro" id="IPR011010">
    <property type="entry name" value="DNA_brk_join_enz"/>
</dbReference>
<proteinExistence type="predicted"/>
<feature type="domain" description="Phage integrase SAM-like" evidence="3">
    <location>
        <begin position="113"/>
        <end position="196"/>
    </location>
</feature>
<dbReference type="GO" id="GO:0015074">
    <property type="term" value="P:DNA integration"/>
    <property type="evidence" value="ECO:0007669"/>
    <property type="project" value="InterPro"/>
</dbReference>
<evidence type="ECO:0000313" key="5">
    <source>
        <dbReference type="Proteomes" id="UP000255024"/>
    </source>
</evidence>
<dbReference type="Pfam" id="PF13102">
    <property type="entry name" value="Phage_int_SAM_5"/>
    <property type="match status" value="1"/>
</dbReference>
<dbReference type="RefSeq" id="WP_115091525.1">
    <property type="nucleotide sequence ID" value="NZ_CP068107.1"/>
</dbReference>
<evidence type="ECO:0000313" key="4">
    <source>
        <dbReference type="EMBL" id="STZ28612.1"/>
    </source>
</evidence>
<sequence length="417" mass="48583">MASVSFLYRSVKDRAPLTLRFFYTVDKKKRFLEARIKSEVTKEYWDKYHLAKRINDIAIRNFQVELNNVLNEVENFVLNQANQIAVERYSKEWLSSAIASYYDPSSANGTPITLVGWLNKYLEDNRGDMAESTLTKNEVILKRILKYEELSHVQLKVKDIDLTFKKNFEQFCKSNGFHINTIAMTLRFIKTVCNYASVFGEPTSSSLRLLRIKEVAADWVYLNEEEIDKIAQWKATADYLDNARDWLLISCYTGQRIGDFMRFEKSMIRYQKNRKGDIKPLLEFIQEKTGKEMSIPLSSKVLSILNKRDGEFPRSVSDQKYNEYIKKVCKKAGIIEEVPGSLKVKTKNGWRMVESDYEKYKLISSHIGRRSFATNNYGKIPTVFLMNMTGHSTEQMFLKYIGKGSNDLAMELSEYFD</sequence>
<dbReference type="Gene3D" id="1.10.150.130">
    <property type="match status" value="1"/>
</dbReference>
<accession>A0A378RNI2</accession>
<name>A0A378RNI2_MYROD</name>
<dbReference type="InterPro" id="IPR013762">
    <property type="entry name" value="Integrase-like_cat_sf"/>
</dbReference>
<dbReference type="Gene3D" id="1.10.443.10">
    <property type="entry name" value="Intergrase catalytic core"/>
    <property type="match status" value="1"/>
</dbReference>
<dbReference type="PANTHER" id="PTHR30349">
    <property type="entry name" value="PHAGE INTEGRASE-RELATED"/>
    <property type="match status" value="1"/>
</dbReference>
<dbReference type="EMBL" id="UGQL01000001">
    <property type="protein sequence ID" value="STZ28612.1"/>
    <property type="molecule type" value="Genomic_DNA"/>
</dbReference>
<gene>
    <name evidence="4" type="ORF">NCTC11179_02163</name>
</gene>
<evidence type="ECO:0000259" key="3">
    <source>
        <dbReference type="Pfam" id="PF13102"/>
    </source>
</evidence>
<dbReference type="PANTHER" id="PTHR30349:SF64">
    <property type="entry name" value="PROPHAGE INTEGRASE INTD-RELATED"/>
    <property type="match status" value="1"/>
</dbReference>
<organism evidence="4 5">
    <name type="scientific">Myroides odoratus</name>
    <name type="common">Flavobacterium odoratum</name>
    <dbReference type="NCBI Taxonomy" id="256"/>
    <lineage>
        <taxon>Bacteria</taxon>
        <taxon>Pseudomonadati</taxon>
        <taxon>Bacteroidota</taxon>
        <taxon>Flavobacteriia</taxon>
        <taxon>Flavobacteriales</taxon>
        <taxon>Flavobacteriaceae</taxon>
        <taxon>Myroides</taxon>
    </lineage>
</organism>
<dbReference type="InterPro" id="IPR050090">
    <property type="entry name" value="Tyrosine_recombinase_XerCD"/>
</dbReference>
<keyword evidence="5" id="KW-1185">Reference proteome</keyword>
<keyword evidence="2" id="KW-0233">DNA recombination</keyword>
<evidence type="ECO:0000256" key="2">
    <source>
        <dbReference type="ARBA" id="ARBA00023172"/>
    </source>
</evidence>